<feature type="region of interest" description="Disordered" evidence="7">
    <location>
        <begin position="1156"/>
        <end position="1181"/>
    </location>
</feature>
<feature type="compositionally biased region" description="Basic and acidic residues" evidence="7">
    <location>
        <begin position="39"/>
        <end position="49"/>
    </location>
</feature>
<dbReference type="CDD" id="cd00078">
    <property type="entry name" value="HECTc"/>
    <property type="match status" value="1"/>
</dbReference>
<dbReference type="GO" id="GO:0016607">
    <property type="term" value="C:nuclear speck"/>
    <property type="evidence" value="ECO:0007669"/>
    <property type="project" value="TreeGrafter"/>
</dbReference>
<dbReference type="PANTHER" id="PTHR45670:SF1">
    <property type="entry name" value="E3 UBIQUITIN-PROTEIN LIGASE HECTD1"/>
    <property type="match status" value="1"/>
</dbReference>
<feature type="active site" description="Glycyl thioester intermediate" evidence="6">
    <location>
        <position position="1677"/>
    </location>
</feature>
<dbReference type="EC" id="2.3.2.26" evidence="3"/>
<dbReference type="InterPro" id="IPR057948">
    <property type="entry name" value="TPR_TRIP12_N"/>
</dbReference>
<gene>
    <name evidence="9" type="ORF">TD95_004292</name>
</gene>
<feature type="region of interest" description="Disordered" evidence="7">
    <location>
        <begin position="1"/>
        <end position="79"/>
    </location>
</feature>
<feature type="compositionally biased region" description="Acidic residues" evidence="7">
    <location>
        <begin position="611"/>
        <end position="622"/>
    </location>
</feature>
<evidence type="ECO:0000256" key="2">
    <source>
        <dbReference type="ARBA" id="ARBA00006331"/>
    </source>
</evidence>
<dbReference type="InterPro" id="IPR045322">
    <property type="entry name" value="HECTD1/TRIP12-like"/>
</dbReference>
<feature type="compositionally biased region" description="Acidic residues" evidence="7">
    <location>
        <begin position="987"/>
        <end position="1011"/>
    </location>
</feature>
<evidence type="ECO:0000256" key="6">
    <source>
        <dbReference type="PROSITE-ProRule" id="PRU00104"/>
    </source>
</evidence>
<protein>
    <recommendedName>
        <fullName evidence="3">HECT-type E3 ubiquitin transferase</fullName>
        <ecNumber evidence="3">2.3.2.26</ecNumber>
    </recommendedName>
</protein>
<accession>A0A0F4ZHB7</accession>
<evidence type="ECO:0000313" key="10">
    <source>
        <dbReference type="Proteomes" id="UP000033483"/>
    </source>
</evidence>
<evidence type="ECO:0000256" key="7">
    <source>
        <dbReference type="SAM" id="MobiDB-lite"/>
    </source>
</evidence>
<comment type="similarity">
    <text evidence="2">Belongs to the UPL family. K-HECT subfamily.</text>
</comment>
<keyword evidence="4" id="KW-0808">Transferase</keyword>
<proteinExistence type="inferred from homology"/>
<feature type="region of interest" description="Disordered" evidence="7">
    <location>
        <begin position="1025"/>
        <end position="1103"/>
    </location>
</feature>
<feature type="domain" description="HECT" evidence="8">
    <location>
        <begin position="1353"/>
        <end position="1710"/>
    </location>
</feature>
<evidence type="ECO:0000256" key="4">
    <source>
        <dbReference type="ARBA" id="ARBA00022679"/>
    </source>
</evidence>
<dbReference type="InterPro" id="IPR016024">
    <property type="entry name" value="ARM-type_fold"/>
</dbReference>
<dbReference type="Proteomes" id="UP000033483">
    <property type="component" value="Unassembled WGS sequence"/>
</dbReference>
<dbReference type="SUPFAM" id="SSF48371">
    <property type="entry name" value="ARM repeat"/>
    <property type="match status" value="1"/>
</dbReference>
<evidence type="ECO:0000313" key="9">
    <source>
        <dbReference type="EMBL" id="KKA29263.1"/>
    </source>
</evidence>
<dbReference type="Pfam" id="PF25579">
    <property type="entry name" value="TPR_TRIP12_N"/>
    <property type="match status" value="1"/>
</dbReference>
<dbReference type="GO" id="GO:0000209">
    <property type="term" value="P:protein polyubiquitination"/>
    <property type="evidence" value="ECO:0007669"/>
    <property type="project" value="TreeGrafter"/>
</dbReference>
<evidence type="ECO:0000259" key="8">
    <source>
        <dbReference type="PROSITE" id="PS50237"/>
    </source>
</evidence>
<dbReference type="GO" id="GO:0061630">
    <property type="term" value="F:ubiquitin protein ligase activity"/>
    <property type="evidence" value="ECO:0007669"/>
    <property type="project" value="UniProtKB-EC"/>
</dbReference>
<dbReference type="Pfam" id="PF00632">
    <property type="entry name" value="HECT"/>
    <property type="match status" value="1"/>
</dbReference>
<dbReference type="Gene3D" id="3.90.1750.10">
    <property type="entry name" value="Hect, E3 ligase catalytic domains"/>
    <property type="match status" value="1"/>
</dbReference>
<dbReference type="OrthoDB" id="423283at2759"/>
<feature type="compositionally biased region" description="Basic and acidic residues" evidence="7">
    <location>
        <begin position="623"/>
        <end position="634"/>
    </location>
</feature>
<comment type="caution">
    <text evidence="9">The sequence shown here is derived from an EMBL/GenBank/DDBJ whole genome shotgun (WGS) entry which is preliminary data.</text>
</comment>
<dbReference type="InterPro" id="IPR000569">
    <property type="entry name" value="HECT_dom"/>
</dbReference>
<feature type="compositionally biased region" description="Low complexity" evidence="7">
    <location>
        <begin position="1054"/>
        <end position="1076"/>
    </location>
</feature>
<feature type="region of interest" description="Disordered" evidence="7">
    <location>
        <begin position="935"/>
        <end position="1011"/>
    </location>
</feature>
<keyword evidence="10" id="KW-1185">Reference proteome</keyword>
<organism evidence="9 10">
    <name type="scientific">Thielaviopsis punctulata</name>
    <dbReference type="NCBI Taxonomy" id="72032"/>
    <lineage>
        <taxon>Eukaryota</taxon>
        <taxon>Fungi</taxon>
        <taxon>Dikarya</taxon>
        <taxon>Ascomycota</taxon>
        <taxon>Pezizomycotina</taxon>
        <taxon>Sordariomycetes</taxon>
        <taxon>Hypocreomycetidae</taxon>
        <taxon>Microascales</taxon>
        <taxon>Ceratocystidaceae</taxon>
        <taxon>Thielaviopsis</taxon>
    </lineage>
</organism>
<dbReference type="InterPro" id="IPR035983">
    <property type="entry name" value="Hect_E3_ubiquitin_ligase"/>
</dbReference>
<dbReference type="SUPFAM" id="SSF56204">
    <property type="entry name" value="Hect, E3 ligase catalytic domain"/>
    <property type="match status" value="1"/>
</dbReference>
<keyword evidence="5 6" id="KW-0833">Ubl conjugation pathway</keyword>
<feature type="compositionally biased region" description="Polar residues" evidence="7">
    <location>
        <begin position="975"/>
        <end position="984"/>
    </location>
</feature>
<evidence type="ECO:0000256" key="3">
    <source>
        <dbReference type="ARBA" id="ARBA00012485"/>
    </source>
</evidence>
<evidence type="ECO:0000256" key="1">
    <source>
        <dbReference type="ARBA" id="ARBA00000885"/>
    </source>
</evidence>
<dbReference type="Gene3D" id="1.25.10.10">
    <property type="entry name" value="Leucine-rich Repeat Variant"/>
    <property type="match status" value="1"/>
</dbReference>
<dbReference type="Gene3D" id="3.30.2410.10">
    <property type="entry name" value="Hect, E3 ligase catalytic domain"/>
    <property type="match status" value="1"/>
</dbReference>
<comment type="catalytic activity">
    <reaction evidence="1">
        <text>S-ubiquitinyl-[E2 ubiquitin-conjugating enzyme]-L-cysteine + [acceptor protein]-L-lysine = [E2 ubiquitin-conjugating enzyme]-L-cysteine + N(6)-ubiquitinyl-[acceptor protein]-L-lysine.</text>
        <dbReference type="EC" id="2.3.2.26"/>
    </reaction>
</comment>
<dbReference type="SMART" id="SM00119">
    <property type="entry name" value="HECTc"/>
    <property type="match status" value="1"/>
</dbReference>
<dbReference type="InterPro" id="IPR011989">
    <property type="entry name" value="ARM-like"/>
</dbReference>
<reference evidence="9 10" key="1">
    <citation type="submission" date="2015-03" db="EMBL/GenBank/DDBJ databases">
        <authorList>
            <person name="Radwan O."/>
            <person name="Al-Naeli F.A."/>
            <person name="Rendon G.A."/>
            <person name="Fields C."/>
        </authorList>
    </citation>
    <scope>NUCLEOTIDE SEQUENCE [LARGE SCALE GENOMIC DNA]</scope>
    <source>
        <strain evidence="9">CR-DP1</strain>
    </source>
</reference>
<feature type="compositionally biased region" description="Basic and acidic residues" evidence="7">
    <location>
        <begin position="57"/>
        <end position="67"/>
    </location>
</feature>
<feature type="region of interest" description="Disordered" evidence="7">
    <location>
        <begin position="566"/>
        <end position="660"/>
    </location>
</feature>
<dbReference type="PROSITE" id="PS50237">
    <property type="entry name" value="HECT"/>
    <property type="match status" value="1"/>
</dbReference>
<dbReference type="PANTHER" id="PTHR45670">
    <property type="entry name" value="E3 UBIQUITIN-PROTEIN LIGASE TRIP12"/>
    <property type="match status" value="1"/>
</dbReference>
<sequence>MSDDSQDLAAGPSSSSQQHKESDLSSDQDAAMTGTEDLALEHQDSQHSSDDDEADDEHDHDHGHRYDDEDEDPFSEYGTSHISDTLRAFHGMMHGMPSRMRSILESLRSGDVNIQYTALQDLSEILLVSTEDNLQGQISTDLLVKELLNLMQPENTPEIMLVACRCLANLMEALPTSVGNVVYLGAVPILCSKLLEISFIDVAEQSLSTLEKISREFPAAIVREGGLTACLSYLDFFATSTQRTAVTIAANCCRNIPEDSFPVVRDCMPKLLDVLSSSDQRVVEQASLCVCGIVESLKYHPSKLEDFVNVDLLRAVLRLLVPGTTNLISSSIHTQFLRVLAHTARASPQLSADLFRLNVVETLYQMLTGVAPPSGTDDIASKLDSVIIMQALIHRPREQVMETLNVICELLPSESTNNFEISQNQFFITDRSVLKANNEKRIKLLKDCVPEVRRFAMILFPTLTDAFSSTVNLDVRRRVMTAHLKMLSNLDKPILLEALSVVSYASFLAAIFSQKDHHVLISMALQCSELLLSRLGDVYRYQLYREGVIAEITKLAHDDAVEVEELNEKPAADSEIASDDESDEPETHDEDVTSDQDDDAVIADAMYSDNESLEEEGLDYEDRDGHDDENVEHNESEDDEESGSESSGSHDSDSDDGPCHVARNVVSAQSQIKAAAKKFLENHETEKQSKQMKKKALKILTTLSELSESLEAYFLHRNAPDMSPEAGKALFTRLAGYFDADVLDSVTSAEILASGLIKVLLDIFGNPDENLARAAQATFLESFMGTSSKLKGKAGIADSPQTAFSSMIHKLQDVLSRSEHFDVTTIQQSPYEGSRGNSASFLAKQIKLKLVADEDSNVPRAYRSLMVSIHAIASFQSLADYLRPRISITPVSELDGISHTGRFAALSQALAAINNTGALSPADAQRLAAQLGAFNSHRAGSTSESYSRRHKWPEPEAPTTPGSNSGTRKSHNRNDATGTPSAKSSSEDESMNESAECENDKQDSDEEEDDPAPNALEALLNEFEGRHHSSSGHTSGSNDSDKNASDTKVSTPTKSPKAQSKASASKASSGSPAPSSKRARKTSLQTAAKGKSKSPKSDDSPTSNEWHIEFLIDGKVIPSDHTVFRTIYNFQNNDENNGRHVWTNVHQIKYRKVLGSATPRASSQPPSADSPEGSSSDGIPSSLTQHPITASVLRLLRILHDLNANIEDVMAENSEIVRLNVEPLTQFVNTKLTAKLNRQLEEPLVVASNCLPNWVEDLARCYPFLFPFETRHLFLQSTSFGYARSMTRWQSGQGNDDRRARDERQFLGRLQRQKVRIGRSKMFESALKVMNLYGSGQSILEVEYFEEVGTGLGPTLEFYATISREFAKKKLKLWRDIDTSEDELYVTGPTGLFPRPMTKAQLSSSNGTRILHLFTMLGKFVARSMLDSRLIDIHLNPIFFRIGDGSMSGIRPSLGAIKSVDPALARSLKMIKKFVVAKKEIDDDSSLTPEEKTAMYDSVMVDGCSIDDLCLDFTLPGYPNIDLLHRGAQKRVTMANVDKYLDLVIDMTLGSGVRRQIDAFRAGFTTVFPYTALNAFTPDELVSLFGRVDEDWSLETLMDSIKADHGFNMDSRSVKNLLQVMSTLSDTERRDFLQFTTGSPKLPIGGFRSLKPMFTVVCRPSEAPNTPDDYLPSVMTCVNYLKLPDYSDLETMRKRLMTAIKEGQGAFHLS</sequence>
<dbReference type="GO" id="GO:0043161">
    <property type="term" value="P:proteasome-mediated ubiquitin-dependent protein catabolic process"/>
    <property type="evidence" value="ECO:0007669"/>
    <property type="project" value="TreeGrafter"/>
</dbReference>
<feature type="compositionally biased region" description="Polar residues" evidence="7">
    <location>
        <begin position="1159"/>
        <end position="1181"/>
    </location>
</feature>
<feature type="compositionally biased region" description="Acidic residues" evidence="7">
    <location>
        <begin position="576"/>
        <end position="601"/>
    </location>
</feature>
<evidence type="ECO:0000256" key="5">
    <source>
        <dbReference type="ARBA" id="ARBA00022786"/>
    </source>
</evidence>
<dbReference type="EMBL" id="LAEV01000930">
    <property type="protein sequence ID" value="KKA29263.1"/>
    <property type="molecule type" value="Genomic_DNA"/>
</dbReference>
<name>A0A0F4ZHB7_9PEZI</name>